<dbReference type="EMBL" id="CP141614">
    <property type="protein sequence ID" value="WRP13925.1"/>
    <property type="molecule type" value="Genomic_DNA"/>
</dbReference>
<accession>A0ABZ1BN78</accession>
<dbReference type="Proteomes" id="UP001333102">
    <property type="component" value="Chromosome"/>
</dbReference>
<reference evidence="5" key="1">
    <citation type="submission" date="2023-12" db="EMBL/GenBank/DDBJ databases">
        <title>Novel isolates from deep terrestrial aquifers shed light on the physiology and ecology of the class Limnochordia.</title>
        <authorList>
            <person name="Karnachuk O.V."/>
            <person name="Lukina A.P."/>
            <person name="Avakyan M.R."/>
            <person name="Kadnikov V."/>
            <person name="Begmatov S."/>
            <person name="Beletsky A.V."/>
            <person name="Mardanov A.V."/>
            <person name="Ravin N.V."/>
        </authorList>
    </citation>
    <scope>NUCLEOTIDE SEQUENCE [LARGE SCALE GENOMIC DNA]</scope>
    <source>
        <strain evidence="5">LN</strain>
    </source>
</reference>
<organism evidence="4 5">
    <name type="scientific">Geochorda subterranea</name>
    <dbReference type="NCBI Taxonomy" id="3109564"/>
    <lineage>
        <taxon>Bacteria</taxon>
        <taxon>Bacillati</taxon>
        <taxon>Bacillota</taxon>
        <taxon>Limnochordia</taxon>
        <taxon>Limnochordales</taxon>
        <taxon>Geochordaceae</taxon>
        <taxon>Geochorda</taxon>
    </lineage>
</organism>
<dbReference type="RefSeq" id="WP_324668192.1">
    <property type="nucleotide sequence ID" value="NZ_CP141614.1"/>
</dbReference>
<evidence type="ECO:0000256" key="1">
    <source>
        <dbReference type="SAM" id="MobiDB-lite"/>
    </source>
</evidence>
<gene>
    <name evidence="4" type="ORF">VLY81_10870</name>
</gene>
<dbReference type="Pfam" id="PF22747">
    <property type="entry name" value="Zn_ribbon_DUF2089"/>
    <property type="match status" value="1"/>
</dbReference>
<name>A0ABZ1BN78_9FIRM</name>
<dbReference type="InterPro" id="IPR018658">
    <property type="entry name" value="DUF2089"/>
</dbReference>
<feature type="region of interest" description="Disordered" evidence="1">
    <location>
        <begin position="87"/>
        <end position="116"/>
    </location>
</feature>
<evidence type="ECO:0000313" key="5">
    <source>
        <dbReference type="Proteomes" id="UP001333102"/>
    </source>
</evidence>
<evidence type="ECO:0000259" key="2">
    <source>
        <dbReference type="Pfam" id="PF09862"/>
    </source>
</evidence>
<sequence>MAERPVVPGRCPICGTRLAVQRLRCPDCGTAIEGDFALCSFCSLTAEQRQFAELFIVARGNLREMERMLGMSYPAVRARLESVIEALGHGPARPAEQESPQEAPAPPRATASERRAVLEALERGEIDAEEALRRLRGGGSGGAS</sequence>
<feature type="compositionally biased region" description="Low complexity" evidence="1">
    <location>
        <begin position="91"/>
        <end position="102"/>
    </location>
</feature>
<evidence type="ECO:0000259" key="3">
    <source>
        <dbReference type="Pfam" id="PF22747"/>
    </source>
</evidence>
<proteinExistence type="predicted"/>
<dbReference type="Pfam" id="PF09862">
    <property type="entry name" value="DUF2089"/>
    <property type="match status" value="1"/>
</dbReference>
<feature type="domain" description="DUF2089" evidence="3">
    <location>
        <begin position="11"/>
        <end position="42"/>
    </location>
</feature>
<feature type="domain" description="DUF2089" evidence="2">
    <location>
        <begin position="44"/>
        <end position="88"/>
    </location>
</feature>
<evidence type="ECO:0000313" key="4">
    <source>
        <dbReference type="EMBL" id="WRP13925.1"/>
    </source>
</evidence>
<keyword evidence="5" id="KW-1185">Reference proteome</keyword>
<dbReference type="InterPro" id="IPR053957">
    <property type="entry name" value="DUF2089_Zn_ribbon"/>
</dbReference>
<protein>
    <submittedName>
        <fullName evidence="4">DUF2089 domain-containing protein</fullName>
    </submittedName>
</protein>